<sequence length="314" mass="34909">MTHWYTISPTAAERLSKVPDLLLRFREAFQEISNLYHWSPAPSSPADQAAAELSSLDPLIADSHETDHQLIAEVVQLFLLSASGHLGALASLYKSGEVLFSPPLLIRAVIENCAHAVWVLGDDPDEPSENRLARAYLEELLSAEEAKKNAGYMRGKSDPSYITASNNYKTLKQRILARFPGTTPKPFGSKDLCLHGQKLPRPGESVVKMYELTEEYGGTINSKEASGIYGLLSNMTHPTLYTARQYRKRLDDPDANHQKAYQQIGISSIENEARAALAAFYNALNYTVSYFGWPETVVADLEDATRRAIPDFFI</sequence>
<proteinExistence type="predicted"/>
<dbReference type="EMBL" id="JGZI01000008">
    <property type="protein sequence ID" value="KFI82973.1"/>
    <property type="molecule type" value="Genomic_DNA"/>
</dbReference>
<evidence type="ECO:0000313" key="2">
    <source>
        <dbReference type="Proteomes" id="UP000029050"/>
    </source>
</evidence>
<reference evidence="1 2" key="1">
    <citation type="submission" date="2014-03" db="EMBL/GenBank/DDBJ databases">
        <title>Genomics of Bifidobacteria.</title>
        <authorList>
            <person name="Ventura M."/>
            <person name="Milani C."/>
            <person name="Lugli G.A."/>
        </authorList>
    </citation>
    <scope>NUCLEOTIDE SEQUENCE [LARGE SCALE GENOMIC DNA]</scope>
    <source>
        <strain evidence="1 2">LMG 21775</strain>
    </source>
</reference>
<dbReference type="OrthoDB" id="4559274at2"/>
<dbReference type="GeneID" id="98299970"/>
<organism evidence="1 2">
    <name type="scientific">Bifidobacterium psychraerophilum</name>
    <dbReference type="NCBI Taxonomy" id="218140"/>
    <lineage>
        <taxon>Bacteria</taxon>
        <taxon>Bacillati</taxon>
        <taxon>Actinomycetota</taxon>
        <taxon>Actinomycetes</taxon>
        <taxon>Bifidobacteriales</taxon>
        <taxon>Bifidobacteriaceae</taxon>
        <taxon>Bifidobacterium</taxon>
    </lineage>
</organism>
<dbReference type="RefSeq" id="WP_033497926.1">
    <property type="nucleotide sequence ID" value="NZ_JGZI01000008.1"/>
</dbReference>
<dbReference type="eggNOG" id="ENOG5031CMY">
    <property type="taxonomic scope" value="Bacteria"/>
</dbReference>
<comment type="caution">
    <text evidence="1">The sequence shown here is derived from an EMBL/GenBank/DDBJ whole genome shotgun (WGS) entry which is preliminary data.</text>
</comment>
<accession>A0A087CI73</accession>
<name>A0A087CI73_9BIFI</name>
<keyword evidence="2" id="KW-1185">Reference proteome</keyword>
<evidence type="ECO:0000313" key="1">
    <source>
        <dbReference type="EMBL" id="KFI82973.1"/>
    </source>
</evidence>
<dbReference type="AlphaFoldDB" id="A0A087CI73"/>
<dbReference type="Proteomes" id="UP000029050">
    <property type="component" value="Unassembled WGS sequence"/>
</dbReference>
<gene>
    <name evidence="1" type="ORF">BPSY_0764</name>
</gene>
<protein>
    <submittedName>
        <fullName evidence="1">Uncharacterized protein</fullName>
    </submittedName>
</protein>